<evidence type="ECO:0000259" key="1">
    <source>
        <dbReference type="Pfam" id="PF06985"/>
    </source>
</evidence>
<proteinExistence type="predicted"/>
<dbReference type="EMBL" id="LK023313">
    <property type="protein sequence ID" value="CDS02794.1"/>
    <property type="molecule type" value="Genomic_DNA"/>
</dbReference>
<dbReference type="InterPro" id="IPR052895">
    <property type="entry name" value="HetReg/Transcr_Mod"/>
</dbReference>
<dbReference type="PANTHER" id="PTHR24148">
    <property type="entry name" value="ANKYRIN REPEAT DOMAIN-CONTAINING PROTEIN 39 HOMOLOG-RELATED"/>
    <property type="match status" value="1"/>
</dbReference>
<dbReference type="OrthoDB" id="2262979at2759"/>
<protein>
    <recommendedName>
        <fullName evidence="1">Heterokaryon incompatibility domain-containing protein</fullName>
    </recommendedName>
</protein>
<sequence>MANNIDEYSDSYSININLEDDQDNMRKRFFEKGLSALLADPYFLLLYVPENGAKMQIIRPATNAYHRKRMIKRINEAKGIPSFYYTLSHIWGLSKDNRHHWSDISEYVDDENGQPVKPVSMRPEKRDTLLSLLKDHPDSYWWIDVLCARTDTPLDIMGDIYSCCLECIAMIDGETTLIPQLHSLMVAVRKEFPTYYNMSYDEVLDRKQDDKRLAHVTELLFTLMKSQWWKRVWTWQEMALPFGDVRLMAETGTHQSLSNTITVDDLLDYFHPNFRLEYIAPALNNVDSESGLINAMALHAWLSEIFNARSSSKRRIGKKSAQEFSYLMVSLGDSPRRCMNPVDYVYGVLGIFQLKIPRMNDPNAVWRLFLSELDNYMETTGIKNEVLGTGERITGISDRAYRIDLQKATDMSDVFINHFLVTS</sequence>
<dbReference type="Pfam" id="PF06985">
    <property type="entry name" value="HET"/>
    <property type="match status" value="1"/>
</dbReference>
<dbReference type="InterPro" id="IPR010730">
    <property type="entry name" value="HET"/>
</dbReference>
<feature type="domain" description="Heterokaryon incompatibility" evidence="1">
    <location>
        <begin position="84"/>
        <end position="237"/>
    </location>
</feature>
<reference evidence="2" key="1">
    <citation type="journal article" date="2014" name="Genome Announc.">
        <title>De novo whole-genome sequence and genome annotation of Lichtheimia ramosa.</title>
        <authorList>
            <person name="Linde J."/>
            <person name="Schwartze V."/>
            <person name="Binder U."/>
            <person name="Lass-Florl C."/>
            <person name="Voigt K."/>
            <person name="Horn F."/>
        </authorList>
    </citation>
    <scope>NUCLEOTIDE SEQUENCE</scope>
    <source>
        <strain evidence="2">JMRC FSU:6197</strain>
    </source>
</reference>
<gene>
    <name evidence="2" type="ORF">LRAMOSA00198</name>
</gene>
<evidence type="ECO:0000313" key="2">
    <source>
        <dbReference type="EMBL" id="CDS02794.1"/>
    </source>
</evidence>
<dbReference type="PANTHER" id="PTHR24148:SF64">
    <property type="entry name" value="HETEROKARYON INCOMPATIBILITY DOMAIN-CONTAINING PROTEIN"/>
    <property type="match status" value="1"/>
</dbReference>
<accession>A0A077W8G6</accession>
<organism evidence="2">
    <name type="scientific">Lichtheimia ramosa</name>
    <dbReference type="NCBI Taxonomy" id="688394"/>
    <lineage>
        <taxon>Eukaryota</taxon>
        <taxon>Fungi</taxon>
        <taxon>Fungi incertae sedis</taxon>
        <taxon>Mucoromycota</taxon>
        <taxon>Mucoromycotina</taxon>
        <taxon>Mucoromycetes</taxon>
        <taxon>Mucorales</taxon>
        <taxon>Lichtheimiaceae</taxon>
        <taxon>Lichtheimia</taxon>
    </lineage>
</organism>
<name>A0A077W8G6_9FUNG</name>
<dbReference type="AlphaFoldDB" id="A0A077W8G6"/>